<reference evidence="1 2" key="1">
    <citation type="journal article" date="2018" name="Nat. Biotechnol.">
        <title>A standardized bacterial taxonomy based on genome phylogeny substantially revises the tree of life.</title>
        <authorList>
            <person name="Parks D.H."/>
            <person name="Chuvochina M."/>
            <person name="Waite D.W."/>
            <person name="Rinke C."/>
            <person name="Skarshewski A."/>
            <person name="Chaumeil P.A."/>
            <person name="Hugenholtz P."/>
        </authorList>
    </citation>
    <scope>NUCLEOTIDE SEQUENCE [LARGE SCALE GENOMIC DNA]</scope>
    <source>
        <strain evidence="1">UBA9851</strain>
    </source>
</reference>
<dbReference type="Proteomes" id="UP000260925">
    <property type="component" value="Unassembled WGS sequence"/>
</dbReference>
<dbReference type="Gene3D" id="3.40.50.300">
    <property type="entry name" value="P-loop containing nucleotide triphosphate hydrolases"/>
    <property type="match status" value="1"/>
</dbReference>
<sequence length="495" mass="54764">QSPLILREAPGDHEHGRKNVELARRAGKKPMPWQVSEINAINATGDDGRWVHSDAVLICPRQNGKSLVVALVVLYRIYILHQKVLFTAQQWTTAKELWDETWKIIRSRRFLSKELESKSCSQGRGTFKLKGGGEVVFTTRSPDAGRGLTKVDLMVFDEAYNLTDPEIAALAFLSQAAEDPQVFYMSSSVHREFRQHQNGQVLSAMRHQAIEAWDADEPLYLSEYAAPEDLDPELESTWQQANPSYGVISNAKKMRNIMRRMNTEAGRINFGVEALGWGLWFDEDARDDDFTPVLDDEQIAAMTVESAPLSKMTGLAVVVDASPDRSVCAVSIAGRHDGHVIGHLGYLGDLSTADVVAVVMEVCERVDPAQILIDSKSPAWTIGEALDREGIEVTKLTFPDIKHATAAFLQGRDDGTWFFTDPRHRIADAFAYAQTKETGGEVRWTSTGGAICQLTATNYAMWAAAGSEEIRPAARASTALARPVKNRGGVRSMNF</sequence>
<proteinExistence type="predicted"/>
<accession>A0A3B9QWW2</accession>
<organism evidence="1 2">
    <name type="scientific">Corynebacterium variabile</name>
    <dbReference type="NCBI Taxonomy" id="1727"/>
    <lineage>
        <taxon>Bacteria</taxon>
        <taxon>Bacillati</taxon>
        <taxon>Actinomycetota</taxon>
        <taxon>Actinomycetes</taxon>
        <taxon>Mycobacteriales</taxon>
        <taxon>Corynebacteriaceae</taxon>
        <taxon>Corynebacterium</taxon>
    </lineage>
</organism>
<dbReference type="InterPro" id="IPR027417">
    <property type="entry name" value="P-loop_NTPase"/>
</dbReference>
<evidence type="ECO:0000313" key="1">
    <source>
        <dbReference type="EMBL" id="HAF73287.1"/>
    </source>
</evidence>
<feature type="non-terminal residue" evidence="1">
    <location>
        <position position="1"/>
    </location>
</feature>
<dbReference type="AlphaFoldDB" id="A0A3B9QWW2"/>
<protein>
    <recommendedName>
        <fullName evidence="3">Terminase</fullName>
    </recommendedName>
</protein>
<dbReference type="EMBL" id="DMDD01000268">
    <property type="protein sequence ID" value="HAF73287.1"/>
    <property type="molecule type" value="Genomic_DNA"/>
</dbReference>
<evidence type="ECO:0008006" key="3">
    <source>
        <dbReference type="Google" id="ProtNLM"/>
    </source>
</evidence>
<comment type="caution">
    <text evidence="1">The sequence shown here is derived from an EMBL/GenBank/DDBJ whole genome shotgun (WGS) entry which is preliminary data.</text>
</comment>
<gene>
    <name evidence="1" type="ORF">DCL06_11230</name>
</gene>
<dbReference type="SUPFAM" id="SSF52540">
    <property type="entry name" value="P-loop containing nucleoside triphosphate hydrolases"/>
    <property type="match status" value="1"/>
</dbReference>
<evidence type="ECO:0000313" key="2">
    <source>
        <dbReference type="Proteomes" id="UP000260925"/>
    </source>
</evidence>
<name>A0A3B9QWW2_9CORY</name>